<evidence type="ECO:0000256" key="2">
    <source>
        <dbReference type="ARBA" id="ARBA00007783"/>
    </source>
</evidence>
<evidence type="ECO:0000256" key="1">
    <source>
        <dbReference type="ARBA" id="ARBA00004651"/>
    </source>
</evidence>
<dbReference type="GO" id="GO:0005886">
    <property type="term" value="C:plasma membrane"/>
    <property type="evidence" value="ECO:0007669"/>
    <property type="project" value="UniProtKB-SubCell"/>
</dbReference>
<dbReference type="InterPro" id="IPR047817">
    <property type="entry name" value="ABC2_TM_bact-type"/>
</dbReference>
<feature type="domain" description="ABC transmembrane type-2" evidence="9">
    <location>
        <begin position="136"/>
        <end position="365"/>
    </location>
</feature>
<keyword evidence="6 8" id="KW-1133">Transmembrane helix</keyword>
<feature type="transmembrane region" description="Helical" evidence="8">
    <location>
        <begin position="344"/>
        <end position="362"/>
    </location>
</feature>
<dbReference type="Gene3D" id="3.40.1710.10">
    <property type="entry name" value="abc type-2 transporter like domain"/>
    <property type="match status" value="1"/>
</dbReference>
<gene>
    <name evidence="10" type="ORF">H9816_06630</name>
</gene>
<reference evidence="10" key="2">
    <citation type="submission" date="2021-04" db="EMBL/GenBank/DDBJ databases">
        <authorList>
            <person name="Gilroy R."/>
        </authorList>
    </citation>
    <scope>NUCLEOTIDE SEQUENCE</scope>
    <source>
        <strain evidence="10">ChiHjej11B10-19426</strain>
    </source>
</reference>
<feature type="transmembrane region" description="Helical" evidence="8">
    <location>
        <begin position="280"/>
        <end position="302"/>
    </location>
</feature>
<dbReference type="PROSITE" id="PS51012">
    <property type="entry name" value="ABC_TM2"/>
    <property type="match status" value="1"/>
</dbReference>
<proteinExistence type="inferred from homology"/>
<evidence type="ECO:0000256" key="6">
    <source>
        <dbReference type="ARBA" id="ARBA00022989"/>
    </source>
</evidence>
<accession>A0A9D2ILR2</accession>
<feature type="transmembrane region" description="Helical" evidence="8">
    <location>
        <begin position="222"/>
        <end position="243"/>
    </location>
</feature>
<keyword evidence="7 8" id="KW-0472">Membrane</keyword>
<comment type="similarity">
    <text evidence="2">Belongs to the ABC-2 integral membrane protein family.</text>
</comment>
<dbReference type="Proteomes" id="UP000824014">
    <property type="component" value="Unassembled WGS sequence"/>
</dbReference>
<feature type="transmembrane region" description="Helical" evidence="8">
    <location>
        <begin position="249"/>
        <end position="273"/>
    </location>
</feature>
<name>A0A9D2ILR2_9BACT</name>
<evidence type="ECO:0000256" key="4">
    <source>
        <dbReference type="ARBA" id="ARBA00022475"/>
    </source>
</evidence>
<dbReference type="InterPro" id="IPR013525">
    <property type="entry name" value="ABC2_TM"/>
</dbReference>
<dbReference type="Pfam" id="PF12698">
    <property type="entry name" value="ABC2_membrane_3"/>
    <property type="match status" value="1"/>
</dbReference>
<keyword evidence="3" id="KW-0813">Transport</keyword>
<comment type="caution">
    <text evidence="10">The sequence shown here is derived from an EMBL/GenBank/DDBJ whole genome shotgun (WGS) entry which is preliminary data.</text>
</comment>
<keyword evidence="4" id="KW-1003">Cell membrane</keyword>
<keyword evidence="5 8" id="KW-0812">Transmembrane</keyword>
<reference evidence="10" key="1">
    <citation type="journal article" date="2021" name="PeerJ">
        <title>Extensive microbial diversity within the chicken gut microbiome revealed by metagenomics and culture.</title>
        <authorList>
            <person name="Gilroy R."/>
            <person name="Ravi A."/>
            <person name="Getino M."/>
            <person name="Pursley I."/>
            <person name="Horton D.L."/>
            <person name="Alikhan N.F."/>
            <person name="Baker D."/>
            <person name="Gharbi K."/>
            <person name="Hall N."/>
            <person name="Watson M."/>
            <person name="Adriaenssens E.M."/>
            <person name="Foster-Nyarko E."/>
            <person name="Jarju S."/>
            <person name="Secka A."/>
            <person name="Antonio M."/>
            <person name="Oren A."/>
            <person name="Chaudhuri R.R."/>
            <person name="La Ragione R."/>
            <person name="Hildebrand F."/>
            <person name="Pallen M.J."/>
        </authorList>
    </citation>
    <scope>NUCLEOTIDE SEQUENCE</scope>
    <source>
        <strain evidence="10">ChiHjej11B10-19426</strain>
    </source>
</reference>
<dbReference type="AlphaFoldDB" id="A0A9D2ILR2"/>
<sequence length="367" mass="40528">MKQFGAFIKKEFYHILRDRRTVLIVLVMPVVLIVLFGFALSTEVRNVDIAILTPEPDRTIEQIADRLDASEYFTVRQWLRTPDEIDRVMKSGEIQMVIAFGPHFSGNVLTPDGSQMQLVVDASDSNMAQSYVSYASGIIADFSRELAATGGGQGIETQVQFLYNPQMKSAYNFVPGIMGLIMMLICAMMTSISIVREKEMGTMEVLLVSPVRPVYIVVSKMVPYFVLSCINLLTILLLSVFVLKVPVAGSLAALGLVSLIYIITNLSLGLLISTMAQQQVIALMFSGLLLMVPAIVLSGMVFPVESMPPLLQAISCIVPPRWYISAVRKLMIQGLPLIYAWKETVILISMAVVLIAASLKLLNNRLE</sequence>
<evidence type="ECO:0000256" key="8">
    <source>
        <dbReference type="SAM" id="Phobius"/>
    </source>
</evidence>
<evidence type="ECO:0000313" key="10">
    <source>
        <dbReference type="EMBL" id="HIZ15569.1"/>
    </source>
</evidence>
<dbReference type="EMBL" id="DXCC01000021">
    <property type="protein sequence ID" value="HIZ15569.1"/>
    <property type="molecule type" value="Genomic_DNA"/>
</dbReference>
<comment type="subcellular location">
    <subcellularLocation>
        <location evidence="1">Cell membrane</location>
        <topology evidence="1">Multi-pass membrane protein</topology>
    </subcellularLocation>
</comment>
<dbReference type="PANTHER" id="PTHR30294:SF29">
    <property type="entry name" value="MULTIDRUG ABC TRANSPORTER PERMEASE YBHS-RELATED"/>
    <property type="match status" value="1"/>
</dbReference>
<evidence type="ECO:0000256" key="5">
    <source>
        <dbReference type="ARBA" id="ARBA00022692"/>
    </source>
</evidence>
<dbReference type="InterPro" id="IPR051449">
    <property type="entry name" value="ABC-2_transporter_component"/>
</dbReference>
<feature type="transmembrane region" description="Helical" evidence="8">
    <location>
        <begin position="21"/>
        <end position="40"/>
    </location>
</feature>
<evidence type="ECO:0000259" key="9">
    <source>
        <dbReference type="PROSITE" id="PS51012"/>
    </source>
</evidence>
<organism evidence="10 11">
    <name type="scientific">Candidatus Tidjanibacter faecipullorum</name>
    <dbReference type="NCBI Taxonomy" id="2838766"/>
    <lineage>
        <taxon>Bacteria</taxon>
        <taxon>Pseudomonadati</taxon>
        <taxon>Bacteroidota</taxon>
        <taxon>Bacteroidia</taxon>
        <taxon>Bacteroidales</taxon>
        <taxon>Rikenellaceae</taxon>
        <taxon>Tidjanibacter</taxon>
    </lineage>
</organism>
<protein>
    <submittedName>
        <fullName evidence="10">ABC transporter permease</fullName>
    </submittedName>
</protein>
<feature type="transmembrane region" description="Helical" evidence="8">
    <location>
        <begin position="173"/>
        <end position="195"/>
    </location>
</feature>
<evidence type="ECO:0000313" key="11">
    <source>
        <dbReference type="Proteomes" id="UP000824014"/>
    </source>
</evidence>
<evidence type="ECO:0000256" key="3">
    <source>
        <dbReference type="ARBA" id="ARBA00022448"/>
    </source>
</evidence>
<evidence type="ECO:0000256" key="7">
    <source>
        <dbReference type="ARBA" id="ARBA00023136"/>
    </source>
</evidence>
<dbReference type="PANTHER" id="PTHR30294">
    <property type="entry name" value="MEMBRANE COMPONENT OF ABC TRANSPORTER YHHJ-RELATED"/>
    <property type="match status" value="1"/>
</dbReference>
<dbReference type="GO" id="GO:0140359">
    <property type="term" value="F:ABC-type transporter activity"/>
    <property type="evidence" value="ECO:0007669"/>
    <property type="project" value="InterPro"/>
</dbReference>